<dbReference type="Gene3D" id="2.60.120.590">
    <property type="entry name" value="Alpha-ketoglutarate-dependent dioxygenase AlkB-like"/>
    <property type="match status" value="1"/>
</dbReference>
<accession>A0ABU3R3I2</accession>
<dbReference type="SUPFAM" id="SSF51197">
    <property type="entry name" value="Clavaminate synthase-like"/>
    <property type="match status" value="1"/>
</dbReference>
<comment type="caution">
    <text evidence="2">The sequence shown here is derived from an EMBL/GenBank/DDBJ whole genome shotgun (WGS) entry which is preliminary data.</text>
</comment>
<dbReference type="PANTHER" id="PTHR31212">
    <property type="entry name" value="ALPHA-KETOGLUTARATE-DEPENDENT DIOXYGENASE ALKB HOMOLOG 3"/>
    <property type="match status" value="1"/>
</dbReference>
<dbReference type="GO" id="GO:0051213">
    <property type="term" value="F:dioxygenase activity"/>
    <property type="evidence" value="ECO:0007669"/>
    <property type="project" value="UniProtKB-KW"/>
</dbReference>
<dbReference type="InterPro" id="IPR037151">
    <property type="entry name" value="AlkB-like_sf"/>
</dbReference>
<dbReference type="PANTHER" id="PTHR31212:SF4">
    <property type="entry name" value="ALPHA-KETOGLUTARATE-DEPENDENT DIOXYGENASE ALKB HOMOLOG 3"/>
    <property type="match status" value="1"/>
</dbReference>
<dbReference type="RefSeq" id="WP_315947573.1">
    <property type="nucleotide sequence ID" value="NZ_JAWCUA010000010.1"/>
</dbReference>
<keyword evidence="3" id="KW-1185">Reference proteome</keyword>
<evidence type="ECO:0000313" key="3">
    <source>
        <dbReference type="Proteomes" id="UP001257914"/>
    </source>
</evidence>
<dbReference type="PROSITE" id="PS51471">
    <property type="entry name" value="FE2OG_OXY"/>
    <property type="match status" value="1"/>
</dbReference>
<proteinExistence type="predicted"/>
<dbReference type="InterPro" id="IPR005123">
    <property type="entry name" value="Oxoglu/Fe-dep_dioxygenase_dom"/>
</dbReference>
<name>A0ABU3R3I2_9GAMM</name>
<dbReference type="Proteomes" id="UP001257914">
    <property type="component" value="Unassembled WGS sequence"/>
</dbReference>
<dbReference type="InterPro" id="IPR032854">
    <property type="entry name" value="ALKBH3"/>
</dbReference>
<dbReference type="InterPro" id="IPR027450">
    <property type="entry name" value="AlkB-like"/>
</dbReference>
<protein>
    <submittedName>
        <fullName evidence="2">Alpha-ketoglutarate-dependent dioxygenase AlkB</fullName>
    </submittedName>
</protein>
<gene>
    <name evidence="2" type="ORF">RT723_13470</name>
</gene>
<organism evidence="2 3">
    <name type="scientific">Psychrosphaera aquimarina</name>
    <dbReference type="NCBI Taxonomy" id="2044854"/>
    <lineage>
        <taxon>Bacteria</taxon>
        <taxon>Pseudomonadati</taxon>
        <taxon>Pseudomonadota</taxon>
        <taxon>Gammaproteobacteria</taxon>
        <taxon>Alteromonadales</taxon>
        <taxon>Pseudoalteromonadaceae</taxon>
        <taxon>Psychrosphaera</taxon>
    </lineage>
</organism>
<evidence type="ECO:0000259" key="1">
    <source>
        <dbReference type="PROSITE" id="PS51471"/>
    </source>
</evidence>
<keyword evidence="2" id="KW-0223">Dioxygenase</keyword>
<sequence>MQFDLFEIDSQNSNKSIKLPRGFVYVPNFMDPLYANDAFNYLLSNLSWQQPTVEVYGKKHLVPRLQSWMGEVGTHYQYSGKLFESTGWEQVVFDIKTRAEKLTKKQFNSALINLYRDGQDKMGWHADDEKELGLSPAVVTVSLGIQRTFQFKHNIEGETFNLELAHGSLLLMKPGVQASYKHAIPARKKVERSRISLTFRNIIN</sequence>
<keyword evidence="2" id="KW-0560">Oxidoreductase</keyword>
<feature type="domain" description="Fe2OG dioxygenase" evidence="1">
    <location>
        <begin position="106"/>
        <end position="203"/>
    </location>
</feature>
<evidence type="ECO:0000313" key="2">
    <source>
        <dbReference type="EMBL" id="MDU0113990.1"/>
    </source>
</evidence>
<reference evidence="2 3" key="1">
    <citation type="submission" date="2023-10" db="EMBL/GenBank/DDBJ databases">
        <title>Psychrosphaera aquimaarina strain SW33 isolated from seawater.</title>
        <authorList>
            <person name="Bayburt H."/>
            <person name="Kim J.M."/>
            <person name="Choi B.J."/>
            <person name="Jeon C.O."/>
        </authorList>
    </citation>
    <scope>NUCLEOTIDE SEQUENCE [LARGE SCALE GENOMIC DNA]</scope>
    <source>
        <strain evidence="2 3">KCTC 52743</strain>
    </source>
</reference>
<dbReference type="Pfam" id="PF13532">
    <property type="entry name" value="2OG-FeII_Oxy_2"/>
    <property type="match status" value="1"/>
</dbReference>
<dbReference type="EMBL" id="JAWCUA010000010">
    <property type="protein sequence ID" value="MDU0113990.1"/>
    <property type="molecule type" value="Genomic_DNA"/>
</dbReference>